<sequence>MSATHHFRPRRLAEQLEQGPTQRPPQPPSPPRRRNPFPAPVPDRPFRAALLYRLETLPYLANLGGPDKEYRLVAECLPTAEGTAVHDVLFLCPPQPRYAGQCDAILQTRCIERQKDLHSGLRTVEKMPARLSPWVECLFVGDYKADYREKVLGPAAVVLMRRATATEPAYLLLLVTEKAYIPKSRPTNAQTARNTLQTVLPQLPEWLKLLPSELE</sequence>
<evidence type="ECO:0000313" key="2">
    <source>
        <dbReference type="EMBL" id="UOR03725.1"/>
    </source>
</evidence>
<dbReference type="KEGG" id="haei:MUN82_12280"/>
<accession>A0A8T9SPJ6</accession>
<dbReference type="Proteomes" id="UP000829925">
    <property type="component" value="Chromosome"/>
</dbReference>
<evidence type="ECO:0000256" key="1">
    <source>
        <dbReference type="SAM" id="MobiDB-lite"/>
    </source>
</evidence>
<gene>
    <name evidence="2" type="ORF">MUN82_12280</name>
</gene>
<dbReference type="EMBL" id="CP095053">
    <property type="protein sequence ID" value="UOR03725.1"/>
    <property type="molecule type" value="Genomic_DNA"/>
</dbReference>
<dbReference type="AlphaFoldDB" id="A0A8T9SPJ6"/>
<feature type="compositionally biased region" description="Basic residues" evidence="1">
    <location>
        <begin position="1"/>
        <end position="10"/>
    </location>
</feature>
<protein>
    <submittedName>
        <fullName evidence="2">Uncharacterized protein</fullName>
    </submittedName>
</protein>
<proteinExistence type="predicted"/>
<dbReference type="RefSeq" id="WP_245090767.1">
    <property type="nucleotide sequence ID" value="NZ_CP095053.1"/>
</dbReference>
<evidence type="ECO:0000313" key="3">
    <source>
        <dbReference type="Proteomes" id="UP000829925"/>
    </source>
</evidence>
<organism evidence="2 3">
    <name type="scientific">Hymenobacter aerilatus</name>
    <dbReference type="NCBI Taxonomy" id="2932251"/>
    <lineage>
        <taxon>Bacteria</taxon>
        <taxon>Pseudomonadati</taxon>
        <taxon>Bacteroidota</taxon>
        <taxon>Cytophagia</taxon>
        <taxon>Cytophagales</taxon>
        <taxon>Hymenobacteraceae</taxon>
        <taxon>Hymenobacter</taxon>
    </lineage>
</organism>
<keyword evidence="3" id="KW-1185">Reference proteome</keyword>
<name>A0A8T9SPJ6_9BACT</name>
<reference evidence="2 3" key="1">
    <citation type="submission" date="2022-04" db="EMBL/GenBank/DDBJ databases">
        <title>Hymenobacter sp. isolated from the air.</title>
        <authorList>
            <person name="Won M."/>
            <person name="Lee C.-M."/>
            <person name="Woen H.-Y."/>
            <person name="Kwon S.-W."/>
        </authorList>
    </citation>
    <scope>NUCLEOTIDE SEQUENCE [LARGE SCALE GENOMIC DNA]</scope>
    <source>
        <strain evidence="3">5413 J-13</strain>
    </source>
</reference>
<feature type="region of interest" description="Disordered" evidence="1">
    <location>
        <begin position="1"/>
        <end position="41"/>
    </location>
</feature>